<evidence type="ECO:0000313" key="3">
    <source>
        <dbReference type="Proteomes" id="UP001177140"/>
    </source>
</evidence>
<protein>
    <recommendedName>
        <fullName evidence="1">Peptidase S9 prolyl oligopeptidase catalytic domain-containing protein</fullName>
    </recommendedName>
</protein>
<sequence length="681" mass="75411">MASSTLTLPPFDGAEDQKITAPYGSWKSPITAEVVTGAEKRLSGVAVDGHGRLLWVESRPNEAGREVLVKEANKPGDEPIDITPKEFTVRTLAQEYGGKGFTVCGDTVVFSNYEDQRLYKQIIGDSFPVPITPDYGGPVVRYADGVFDSGSQSYVTVREDTRDSSINPTTTIVSITVNSETNQEPKVLVGGNDFYAFPRLDSKGERLAWIEWGHPNMPWDKAELWVGYISKDGDISHRICVAGGDPMLVESPSEPKWSSKGELFFITDRKNGFWNLYKWIEHRNEVVSIYSIDAEFTKPFWVFGACSFDFIPTNGNNSLIACSYRQFGKSYLGILDDAQNSLTLLNDTFTDISNIVSGSDCLYVQGASSIHPLSVAKVTLDQSKSKAVGFSIMWSSSPNSTKYESYFSVPEPVEFSTVVAGQKAYAYFYPPSNPIYQASEEEKPPLLLESHGGPTDEARGVLDLNIQYWTSRGWAYVDVNYGGSTGYGREYRERLLGNWGIVDVNDCCSCARYLVESGNVDGERLCITGKSAGGYTTLACLAFRQTFKAGSSLFGIADLASLIAEIPKFESHYIRNLVGSEDAIFERSPINSVDKFSCPIILFQGLDDKIVTPEQARKIHMALKHKGLPVALVEYEGESHGFRKAENLKYTLEQQMVFFARLIGNFKVADEITPLKIDNVD</sequence>
<dbReference type="SUPFAM" id="SSF53474">
    <property type="entry name" value="alpha/beta-Hydrolases"/>
    <property type="match status" value="1"/>
</dbReference>
<keyword evidence="3" id="KW-1185">Reference proteome</keyword>
<organism evidence="2 3">
    <name type="scientific">Papaver nudicaule</name>
    <name type="common">Iceland poppy</name>
    <dbReference type="NCBI Taxonomy" id="74823"/>
    <lineage>
        <taxon>Eukaryota</taxon>
        <taxon>Viridiplantae</taxon>
        <taxon>Streptophyta</taxon>
        <taxon>Embryophyta</taxon>
        <taxon>Tracheophyta</taxon>
        <taxon>Spermatophyta</taxon>
        <taxon>Magnoliopsida</taxon>
        <taxon>Ranunculales</taxon>
        <taxon>Papaveraceae</taxon>
        <taxon>Papaveroideae</taxon>
        <taxon>Papaver</taxon>
    </lineage>
</organism>
<reference evidence="2" key="1">
    <citation type="submission" date="2022-03" db="EMBL/GenBank/DDBJ databases">
        <title>A functionally conserved STORR gene fusion in Papaver species that diverged 16.8 million years ago.</title>
        <authorList>
            <person name="Catania T."/>
        </authorList>
    </citation>
    <scope>NUCLEOTIDE SEQUENCE</scope>
    <source>
        <strain evidence="2">S-191538</strain>
    </source>
</reference>
<dbReference type="Proteomes" id="UP001177140">
    <property type="component" value="Unassembled WGS sequence"/>
</dbReference>
<name>A0AA41VRV3_PAPNU</name>
<dbReference type="Gene3D" id="3.40.50.1820">
    <property type="entry name" value="alpha/beta hydrolase"/>
    <property type="match status" value="1"/>
</dbReference>
<dbReference type="InterPro" id="IPR001375">
    <property type="entry name" value="Peptidase_S9_cat"/>
</dbReference>
<dbReference type="PANTHER" id="PTHR43056:SF5">
    <property type="entry name" value="PEPTIDASE S9 PROLYL OLIGOPEPTIDASE CATALYTIC DOMAIN-CONTAINING PROTEIN"/>
    <property type="match status" value="1"/>
</dbReference>
<dbReference type="SUPFAM" id="SSF69322">
    <property type="entry name" value="Tricorn protease domain 2"/>
    <property type="match status" value="1"/>
</dbReference>
<evidence type="ECO:0000259" key="1">
    <source>
        <dbReference type="Pfam" id="PF00326"/>
    </source>
</evidence>
<dbReference type="EMBL" id="JAJJMA010279622">
    <property type="protein sequence ID" value="MCL7046297.1"/>
    <property type="molecule type" value="Genomic_DNA"/>
</dbReference>
<proteinExistence type="predicted"/>
<dbReference type="AlphaFoldDB" id="A0AA41VRV3"/>
<dbReference type="GO" id="GO:0008236">
    <property type="term" value="F:serine-type peptidase activity"/>
    <property type="evidence" value="ECO:0007669"/>
    <property type="project" value="InterPro"/>
</dbReference>
<dbReference type="InterPro" id="IPR029058">
    <property type="entry name" value="AB_hydrolase_fold"/>
</dbReference>
<comment type="caution">
    <text evidence="2">The sequence shown here is derived from an EMBL/GenBank/DDBJ whole genome shotgun (WGS) entry which is preliminary data.</text>
</comment>
<accession>A0AA41VRV3</accession>
<dbReference type="PANTHER" id="PTHR43056">
    <property type="entry name" value="PEPTIDASE S9 PROLYL OLIGOPEPTIDASE"/>
    <property type="match status" value="1"/>
</dbReference>
<feature type="domain" description="Peptidase S9 prolyl oligopeptidase catalytic" evidence="1">
    <location>
        <begin position="463"/>
        <end position="664"/>
    </location>
</feature>
<evidence type="ECO:0000313" key="2">
    <source>
        <dbReference type="EMBL" id="MCL7046297.1"/>
    </source>
</evidence>
<dbReference type="InterPro" id="IPR050585">
    <property type="entry name" value="Xaa-Pro_dipeptidyl-ppase/CocE"/>
</dbReference>
<dbReference type="Pfam" id="PF00326">
    <property type="entry name" value="Peptidase_S9"/>
    <property type="match status" value="1"/>
</dbReference>
<dbReference type="GO" id="GO:0006508">
    <property type="term" value="P:proteolysis"/>
    <property type="evidence" value="ECO:0007669"/>
    <property type="project" value="InterPro"/>
</dbReference>
<gene>
    <name evidence="2" type="ORF">MKW94_004375</name>
</gene>